<gene>
    <name evidence="5" type="ORF">QFZ56_007389</name>
</gene>
<dbReference type="InterPro" id="IPR014757">
    <property type="entry name" value="Tscrpt_reg_IclR_C"/>
</dbReference>
<protein>
    <submittedName>
        <fullName evidence="5">IclR family pca regulon transcriptional regulator</fullName>
    </submittedName>
</protein>
<dbReference type="Gene3D" id="1.10.10.10">
    <property type="entry name" value="Winged helix-like DNA-binding domain superfamily/Winged helix DNA-binding domain"/>
    <property type="match status" value="1"/>
</dbReference>
<feature type="domain" description="IclR-ED" evidence="4">
    <location>
        <begin position="72"/>
        <end position="254"/>
    </location>
</feature>
<evidence type="ECO:0000313" key="6">
    <source>
        <dbReference type="Proteomes" id="UP001243364"/>
    </source>
</evidence>
<dbReference type="InterPro" id="IPR036390">
    <property type="entry name" value="WH_DNA-bd_sf"/>
</dbReference>
<reference evidence="5 6" key="1">
    <citation type="submission" date="2023-07" db="EMBL/GenBank/DDBJ databases">
        <title>Comparative genomics of wheat-associated soil bacteria to identify genetic determinants of phenazine resistance.</title>
        <authorList>
            <person name="Mouncey N."/>
        </authorList>
    </citation>
    <scope>NUCLEOTIDE SEQUENCE [LARGE SCALE GENOMIC DNA]</scope>
    <source>
        <strain evidence="5 6">W4I19-2</strain>
    </source>
</reference>
<dbReference type="Gene3D" id="3.30.450.40">
    <property type="match status" value="1"/>
</dbReference>
<accession>A0ABU0QDF0</accession>
<dbReference type="Pfam" id="PF01614">
    <property type="entry name" value="IclR_C"/>
    <property type="match status" value="1"/>
</dbReference>
<dbReference type="InterPro" id="IPR005471">
    <property type="entry name" value="Tscrpt_reg_IclR_N"/>
</dbReference>
<evidence type="ECO:0000313" key="5">
    <source>
        <dbReference type="EMBL" id="MDQ0688426.1"/>
    </source>
</evidence>
<dbReference type="SUPFAM" id="SSF46785">
    <property type="entry name" value="Winged helix' DNA-binding domain"/>
    <property type="match status" value="1"/>
</dbReference>
<sequence length="254" mass="27487">MDSSVTKGLDALAALARATDDGGRHGPAVTVSELARRMDRDRSQLSRMLTAMTAEEFAVRDDVSGGFAPHWRLYATARDLTAHRLRTDGLTALEGMAAETGESCYLGVLVGDTTVTIAERVPPGSRQLGSWIGRPFPAYCSDCGQALLSDADDEEVAAVFARTEFVRHGPNTPTGLDDFLSRLEATRRRGYSIVDEEAEPLLYSVAVPVRDFGDEVVAAVQVVGPRRRLQPRTEECVTAALRWAGHLETALRGA</sequence>
<evidence type="ECO:0000259" key="4">
    <source>
        <dbReference type="PROSITE" id="PS51078"/>
    </source>
</evidence>
<evidence type="ECO:0000256" key="1">
    <source>
        <dbReference type="ARBA" id="ARBA00023015"/>
    </source>
</evidence>
<evidence type="ECO:0000256" key="3">
    <source>
        <dbReference type="ARBA" id="ARBA00023163"/>
    </source>
</evidence>
<dbReference type="InterPro" id="IPR029016">
    <property type="entry name" value="GAF-like_dom_sf"/>
</dbReference>
<dbReference type="InterPro" id="IPR050707">
    <property type="entry name" value="HTH_MetabolicPath_Reg"/>
</dbReference>
<comment type="caution">
    <text evidence="5">The sequence shown here is derived from an EMBL/GenBank/DDBJ whole genome shotgun (WGS) entry which is preliminary data.</text>
</comment>
<organism evidence="5 6">
    <name type="scientific">Streptomyces achromogenes</name>
    <dbReference type="NCBI Taxonomy" id="67255"/>
    <lineage>
        <taxon>Bacteria</taxon>
        <taxon>Bacillati</taxon>
        <taxon>Actinomycetota</taxon>
        <taxon>Actinomycetes</taxon>
        <taxon>Kitasatosporales</taxon>
        <taxon>Streptomycetaceae</taxon>
        <taxon>Streptomyces</taxon>
    </lineage>
</organism>
<name>A0ABU0QDF0_STRAH</name>
<proteinExistence type="predicted"/>
<dbReference type="Proteomes" id="UP001243364">
    <property type="component" value="Unassembled WGS sequence"/>
</dbReference>
<keyword evidence="2" id="KW-0238">DNA-binding</keyword>
<keyword evidence="6" id="KW-1185">Reference proteome</keyword>
<dbReference type="InterPro" id="IPR036388">
    <property type="entry name" value="WH-like_DNA-bd_sf"/>
</dbReference>
<dbReference type="PANTHER" id="PTHR30136">
    <property type="entry name" value="HELIX-TURN-HELIX TRANSCRIPTIONAL REGULATOR, ICLR FAMILY"/>
    <property type="match status" value="1"/>
</dbReference>
<keyword evidence="3" id="KW-0804">Transcription</keyword>
<keyword evidence="1" id="KW-0805">Transcription regulation</keyword>
<dbReference type="PANTHER" id="PTHR30136:SF35">
    <property type="entry name" value="HTH-TYPE TRANSCRIPTIONAL REGULATOR RV1719"/>
    <property type="match status" value="1"/>
</dbReference>
<dbReference type="RefSeq" id="WP_307048985.1">
    <property type="nucleotide sequence ID" value="NZ_JAUSYA010000001.1"/>
</dbReference>
<dbReference type="PROSITE" id="PS51078">
    <property type="entry name" value="ICLR_ED"/>
    <property type="match status" value="1"/>
</dbReference>
<dbReference type="EMBL" id="JAUSYA010000001">
    <property type="protein sequence ID" value="MDQ0688426.1"/>
    <property type="molecule type" value="Genomic_DNA"/>
</dbReference>
<evidence type="ECO:0000256" key="2">
    <source>
        <dbReference type="ARBA" id="ARBA00023125"/>
    </source>
</evidence>
<dbReference type="SUPFAM" id="SSF55781">
    <property type="entry name" value="GAF domain-like"/>
    <property type="match status" value="1"/>
</dbReference>
<dbReference type="Pfam" id="PF09339">
    <property type="entry name" value="HTH_IclR"/>
    <property type="match status" value="1"/>
</dbReference>